<evidence type="ECO:0000256" key="1">
    <source>
        <dbReference type="ARBA" id="ARBA00004496"/>
    </source>
</evidence>
<keyword evidence="8" id="KW-1185">Reference proteome</keyword>
<comment type="subcellular location">
    <subcellularLocation>
        <location evidence="1">Cytoplasm</location>
    </subcellularLocation>
</comment>
<keyword evidence="3" id="KW-0963">Cytoplasm</keyword>
<keyword evidence="4" id="KW-0677">Repeat</keyword>
<feature type="domain" description="Importin subunit beta-1/Transportin-1-like TPR repeats" evidence="6">
    <location>
        <begin position="2"/>
        <end position="330"/>
    </location>
</feature>
<dbReference type="InterPro" id="IPR016024">
    <property type="entry name" value="ARM-type_fold"/>
</dbReference>
<dbReference type="InterPro" id="IPR058584">
    <property type="entry name" value="IMB1_TNPO1-like_TPR"/>
</dbReference>
<dbReference type="AlphaFoldDB" id="A0AAV0IIP2"/>
<reference evidence="7" key="1">
    <citation type="submission" date="2022-08" db="EMBL/GenBank/DDBJ databases">
        <authorList>
            <person name="Gutierrez-Valencia J."/>
        </authorList>
    </citation>
    <scope>NUCLEOTIDE SEQUENCE</scope>
</reference>
<dbReference type="GO" id="GO:0005737">
    <property type="term" value="C:cytoplasm"/>
    <property type="evidence" value="ECO:0007669"/>
    <property type="project" value="UniProtKB-SubCell"/>
</dbReference>
<keyword evidence="5" id="KW-0653">Protein transport</keyword>
<evidence type="ECO:0000256" key="4">
    <source>
        <dbReference type="ARBA" id="ARBA00022737"/>
    </source>
</evidence>
<dbReference type="PANTHER" id="PTHR10527">
    <property type="entry name" value="IMPORTIN BETA"/>
    <property type="match status" value="1"/>
</dbReference>
<gene>
    <name evidence="7" type="ORF">LITE_LOCUS9554</name>
</gene>
<evidence type="ECO:0000313" key="7">
    <source>
        <dbReference type="EMBL" id="CAI0397471.1"/>
    </source>
</evidence>
<dbReference type="Proteomes" id="UP001154282">
    <property type="component" value="Unassembled WGS sequence"/>
</dbReference>
<dbReference type="InterPro" id="IPR040122">
    <property type="entry name" value="Importin_beta"/>
</dbReference>
<evidence type="ECO:0000256" key="5">
    <source>
        <dbReference type="ARBA" id="ARBA00022927"/>
    </source>
</evidence>
<accession>A0AAV0IIP2</accession>
<dbReference type="Pfam" id="PF25574">
    <property type="entry name" value="TPR_IMB1"/>
    <property type="match status" value="1"/>
</dbReference>
<comment type="caution">
    <text evidence="7">The sequence shown here is derived from an EMBL/GenBank/DDBJ whole genome shotgun (WGS) entry which is preliminary data.</text>
</comment>
<dbReference type="GO" id="GO:0006606">
    <property type="term" value="P:protein import into nucleus"/>
    <property type="evidence" value="ECO:0007669"/>
    <property type="project" value="InterPro"/>
</dbReference>
<protein>
    <recommendedName>
        <fullName evidence="6">Importin subunit beta-1/Transportin-1-like TPR repeats domain-containing protein</fullName>
    </recommendedName>
</protein>
<evidence type="ECO:0000256" key="3">
    <source>
        <dbReference type="ARBA" id="ARBA00022490"/>
    </source>
</evidence>
<dbReference type="InterPro" id="IPR011989">
    <property type="entry name" value="ARM-like"/>
</dbReference>
<evidence type="ECO:0000313" key="8">
    <source>
        <dbReference type="Proteomes" id="UP001154282"/>
    </source>
</evidence>
<organism evidence="7 8">
    <name type="scientific">Linum tenue</name>
    <dbReference type="NCBI Taxonomy" id="586396"/>
    <lineage>
        <taxon>Eukaryota</taxon>
        <taxon>Viridiplantae</taxon>
        <taxon>Streptophyta</taxon>
        <taxon>Embryophyta</taxon>
        <taxon>Tracheophyta</taxon>
        <taxon>Spermatophyta</taxon>
        <taxon>Magnoliopsida</taxon>
        <taxon>eudicotyledons</taxon>
        <taxon>Gunneridae</taxon>
        <taxon>Pentapetalae</taxon>
        <taxon>rosids</taxon>
        <taxon>fabids</taxon>
        <taxon>Malpighiales</taxon>
        <taxon>Linaceae</taxon>
        <taxon>Linum</taxon>
    </lineage>
</organism>
<dbReference type="EMBL" id="CAMGYJ010000004">
    <property type="protein sequence ID" value="CAI0397471.1"/>
    <property type="molecule type" value="Genomic_DNA"/>
</dbReference>
<name>A0AAV0IIP2_9ROSI</name>
<dbReference type="SUPFAM" id="SSF48371">
    <property type="entry name" value="ARM repeat"/>
    <property type="match status" value="1"/>
</dbReference>
<sequence length="331" mass="36585">MTDVPNVAGKACGALYFLAQGYEDVGPSSPLTPYFQEIVQALLTVTHREDAGECRLRTAAYETLNEVVRCSTDETATLVLQLVPVIMLELHNTLEGQKLSSDGLLCGCLQVIIQKLGASEQTKYGFMQFADQIMGLFLRVFACKSATVHEEAMLAIGSLAYACGPEFAKYMPEFYKYLEMGLQNFEEYQVCSVTVGVVGDICRALENKVLPYCDGIMTQLLKDLSSNQLHRSVKPPIFSCLGDIALATGQDFEKYLMYAMPMLQSAAELSAHTAGADDEMIDYTNSLRNGILEAYSGILQGFKNSTKIQLLIPYAPHILQFLDSIYMEKDM</sequence>
<evidence type="ECO:0000259" key="6">
    <source>
        <dbReference type="Pfam" id="PF25574"/>
    </source>
</evidence>
<evidence type="ECO:0000256" key="2">
    <source>
        <dbReference type="ARBA" id="ARBA00022448"/>
    </source>
</evidence>
<proteinExistence type="predicted"/>
<dbReference type="Gene3D" id="1.25.10.10">
    <property type="entry name" value="Leucine-rich Repeat Variant"/>
    <property type="match status" value="1"/>
</dbReference>
<keyword evidence="2" id="KW-0813">Transport</keyword>